<feature type="domain" description="PAS" evidence="2">
    <location>
        <begin position="154"/>
        <end position="210"/>
    </location>
</feature>
<dbReference type="RefSeq" id="WP_305747713.1">
    <property type="nucleotide sequence ID" value="NZ_JAUZEE010000001.1"/>
</dbReference>
<dbReference type="InterPro" id="IPR000014">
    <property type="entry name" value="PAS"/>
</dbReference>
<gene>
    <name evidence="4" type="ORF">Q8X39_00730</name>
</gene>
<feature type="domain" description="PAC" evidence="3">
    <location>
        <begin position="805"/>
        <end position="856"/>
    </location>
</feature>
<dbReference type="Gene3D" id="3.30.450.20">
    <property type="entry name" value="PAS domain"/>
    <property type="match status" value="4"/>
</dbReference>
<dbReference type="PANTHER" id="PTHR44757">
    <property type="entry name" value="DIGUANYLATE CYCLASE DGCP"/>
    <property type="match status" value="1"/>
</dbReference>
<dbReference type="Pfam" id="PF08448">
    <property type="entry name" value="PAS_4"/>
    <property type="match status" value="1"/>
</dbReference>
<dbReference type="InterPro" id="IPR013767">
    <property type="entry name" value="PAS_fold"/>
</dbReference>
<dbReference type="CDD" id="cd00130">
    <property type="entry name" value="PAS"/>
    <property type="match status" value="2"/>
</dbReference>
<dbReference type="InterPro" id="IPR000700">
    <property type="entry name" value="PAS-assoc_C"/>
</dbReference>
<comment type="caution">
    <text evidence="4">The sequence shown here is derived from an EMBL/GenBank/DDBJ whole genome shotgun (WGS) entry which is preliminary data.</text>
</comment>
<dbReference type="EMBL" id="JAUZEE010000001">
    <property type="protein sequence ID" value="MDP4299147.1"/>
    <property type="molecule type" value="Genomic_DNA"/>
</dbReference>
<evidence type="ECO:0000313" key="4">
    <source>
        <dbReference type="EMBL" id="MDP4299147.1"/>
    </source>
</evidence>
<keyword evidence="5" id="KW-1185">Reference proteome</keyword>
<reference evidence="4 5" key="1">
    <citation type="submission" date="2023-08" db="EMBL/GenBank/DDBJ databases">
        <authorList>
            <person name="Roldan D.M."/>
            <person name="Menes R.J."/>
        </authorList>
    </citation>
    <scope>NUCLEOTIDE SEQUENCE [LARGE SCALE GENOMIC DNA]</scope>
    <source>
        <strain evidence="4 5">CCM 2812</strain>
    </source>
</reference>
<dbReference type="Pfam" id="PF00989">
    <property type="entry name" value="PAS"/>
    <property type="match status" value="2"/>
</dbReference>
<dbReference type="InterPro" id="IPR035965">
    <property type="entry name" value="PAS-like_dom_sf"/>
</dbReference>
<evidence type="ECO:0000256" key="1">
    <source>
        <dbReference type="SAM" id="MobiDB-lite"/>
    </source>
</evidence>
<evidence type="ECO:0000313" key="5">
    <source>
        <dbReference type="Proteomes" id="UP001235760"/>
    </source>
</evidence>
<organism evidence="4 5">
    <name type="scientific">Leptothrix discophora</name>
    <dbReference type="NCBI Taxonomy" id="89"/>
    <lineage>
        <taxon>Bacteria</taxon>
        <taxon>Pseudomonadati</taxon>
        <taxon>Pseudomonadota</taxon>
        <taxon>Betaproteobacteria</taxon>
        <taxon>Burkholderiales</taxon>
        <taxon>Sphaerotilaceae</taxon>
        <taxon>Leptothrix</taxon>
    </lineage>
</organism>
<dbReference type="Pfam" id="PF07568">
    <property type="entry name" value="HisKA_2"/>
    <property type="match status" value="1"/>
</dbReference>
<dbReference type="SUPFAM" id="SSF55785">
    <property type="entry name" value="PYP-like sensor domain (PAS domain)"/>
    <property type="match status" value="5"/>
</dbReference>
<protein>
    <submittedName>
        <fullName evidence="4">PAS domain S-box protein</fullName>
    </submittedName>
</protein>
<dbReference type="PANTHER" id="PTHR44757:SF2">
    <property type="entry name" value="BIOFILM ARCHITECTURE MAINTENANCE PROTEIN MBAA"/>
    <property type="match status" value="1"/>
</dbReference>
<dbReference type="Gene3D" id="3.30.565.10">
    <property type="entry name" value="Histidine kinase-like ATPase, C-terminal domain"/>
    <property type="match status" value="1"/>
</dbReference>
<dbReference type="PROSITE" id="PS50113">
    <property type="entry name" value="PAC"/>
    <property type="match status" value="1"/>
</dbReference>
<feature type="region of interest" description="Disordered" evidence="1">
    <location>
        <begin position="333"/>
        <end position="366"/>
    </location>
</feature>
<accession>A0ABT9FYP7</accession>
<dbReference type="InterPro" id="IPR052155">
    <property type="entry name" value="Biofilm_reg_signaling"/>
</dbReference>
<evidence type="ECO:0000259" key="3">
    <source>
        <dbReference type="PROSITE" id="PS50113"/>
    </source>
</evidence>
<sequence length="1213" mass="130996">MLPEALFDALVEPVLVFDDATSLRYANPAALRALPVEAGMRLADLREVLDGPVWSAVSQAIAGGRQVVLAASQVAPAVASVAPAGSPAPAGPAGPGRGRIVVNRIADRLWALCLPAGTPRARESLRDATPVPVLEIADGPLRHVHRLLWGSPFPVMLQDEAFRILDVNPAFVELTGATREQLIGRDPIELQPEADRAQVLADRERLVQNPFHADVPALVEHRLVDTHGLPRWLRAARYVTLTEDQRRLLLTLMQESTAEHVARDQAERYSRELDQWFDRSPLGMALFDPAGLVLRANAVFEQLVGGPLVDLREASAEVQALLGWSDRWERTWPLPRGVDAPPAPPAPPSPADPSDQGGGWRARDGSLTQADGRARWVRALLRGVESHEARDAREAGGAREGARAAPHRILCMLEDRTAEEERDLARLQLGTLVHTAGAGLTTLGSGDAGLAPASAPGDGLRGALTGIKGLVAAPITTPINAPIAGPIAGPDAAANDAAPVRRATVPADAGLFVQGVRRDWVLPASLPEFERLQQALVRGERVEARYAIEHPELGLRWLVTRVEPGRTASGRVSTPVVTLDITEQQTARERAELLLAELTTILESSPAGIASMRGYTLMHCNRRFERMLRLQPGAAVGSDIRVLLAAHTQSPLPEQLDAGSLYEAELEVQADDGSHHWYALSIRRTGPATPTGAPQAIAVVSEITRLKAQQVELEQLAGERAQLARVLGQQADRTRAVLDSVLVGIVTVNEQGEISWLNRSARRMFGGDLGDFLGQPIGSVAADDTLHPFRRTLEMAGSLRDGEAVMFECRVHGRDGRTFWVVGNAVNTLGLEGQRELTFALMDIEQRRQAEARIAEARASLQRIIEAAPMAITLCDANTLAVLQLNRVAAQLCRVNADEAIGLQPEQLFPPETAASLRADLRAALADPSRVTQREYRWLRRGEGTQAEQVWDARFLPLTHGQPMPGEAVQVDQILMVASDVSAQRAAQKAELEAAIAQREMLVQEVHHRIKNNLQGVAGLMQQIAIRRPEMQPVIAEVVGQVQAIAHVYGLQVGNLGALRLRNVMSAIAHSVQRTFGREIELKVEEDGALPGSDWSLPESESIPIALTVNELLTNAIKHSPSGSTVHCRLVCERGGVRIEIGNAGRLPEGLRIDHRPSTVSGLGLVRSLLPRRNASFALEQRDHRVVATVALASPVVSRIDAETGAALPAAGL</sequence>
<dbReference type="Pfam" id="PF13188">
    <property type="entry name" value="PAS_8"/>
    <property type="match status" value="1"/>
</dbReference>
<dbReference type="SMART" id="SM00091">
    <property type="entry name" value="PAS"/>
    <property type="match status" value="6"/>
</dbReference>
<dbReference type="PROSITE" id="PS50112">
    <property type="entry name" value="PAS"/>
    <property type="match status" value="3"/>
</dbReference>
<name>A0ABT9FYP7_LEPDI</name>
<dbReference type="Proteomes" id="UP001235760">
    <property type="component" value="Unassembled WGS sequence"/>
</dbReference>
<dbReference type="InterPro" id="IPR011495">
    <property type="entry name" value="Sig_transdc_His_kin_sub2_dim/P"/>
</dbReference>
<dbReference type="SUPFAM" id="SSF55874">
    <property type="entry name" value="ATPase domain of HSP90 chaperone/DNA topoisomerase II/histidine kinase"/>
    <property type="match status" value="1"/>
</dbReference>
<proteinExistence type="predicted"/>
<feature type="domain" description="PAS" evidence="2">
    <location>
        <begin position="857"/>
        <end position="928"/>
    </location>
</feature>
<dbReference type="NCBIfam" id="TIGR00229">
    <property type="entry name" value="sensory_box"/>
    <property type="match status" value="2"/>
</dbReference>
<dbReference type="Pfam" id="PF13426">
    <property type="entry name" value="PAS_9"/>
    <property type="match status" value="1"/>
</dbReference>
<evidence type="ECO:0000259" key="2">
    <source>
        <dbReference type="PROSITE" id="PS50112"/>
    </source>
</evidence>
<feature type="compositionally biased region" description="Pro residues" evidence="1">
    <location>
        <begin position="341"/>
        <end position="351"/>
    </location>
</feature>
<dbReference type="InterPro" id="IPR013656">
    <property type="entry name" value="PAS_4"/>
</dbReference>
<dbReference type="InterPro" id="IPR036890">
    <property type="entry name" value="HATPase_C_sf"/>
</dbReference>
<feature type="domain" description="PAS" evidence="2">
    <location>
        <begin position="730"/>
        <end position="788"/>
    </location>
</feature>